<organism evidence="2 3">
    <name type="scientific">Streptomyces himalayensis subsp. himalayensis</name>
    <dbReference type="NCBI Taxonomy" id="2756131"/>
    <lineage>
        <taxon>Bacteria</taxon>
        <taxon>Bacillati</taxon>
        <taxon>Actinomycetota</taxon>
        <taxon>Actinomycetes</taxon>
        <taxon>Kitasatosporales</taxon>
        <taxon>Streptomycetaceae</taxon>
        <taxon>Streptomyces</taxon>
        <taxon>Streptomyces himalayensis</taxon>
    </lineage>
</organism>
<dbReference type="Gene3D" id="3.40.50.920">
    <property type="match status" value="1"/>
</dbReference>
<evidence type="ECO:0008006" key="4">
    <source>
        <dbReference type="Google" id="ProtNLM"/>
    </source>
</evidence>
<evidence type="ECO:0000256" key="1">
    <source>
        <dbReference type="SAM" id="MobiDB-lite"/>
    </source>
</evidence>
<gene>
    <name evidence="2" type="ORF">H1D24_05505</name>
</gene>
<accession>A0A7W0DHY1</accession>
<feature type="compositionally biased region" description="Basic and acidic residues" evidence="1">
    <location>
        <begin position="230"/>
        <end position="251"/>
    </location>
</feature>
<feature type="compositionally biased region" description="Basic and acidic residues" evidence="1">
    <location>
        <begin position="192"/>
        <end position="210"/>
    </location>
</feature>
<dbReference type="RefSeq" id="WP_181656220.1">
    <property type="nucleotide sequence ID" value="NZ_JACEHE010000002.1"/>
</dbReference>
<evidence type="ECO:0000313" key="2">
    <source>
        <dbReference type="EMBL" id="MBA2945295.1"/>
    </source>
</evidence>
<sequence>MHSDMLRALTGTVRELMDAGPGPDGAINPTAGDTGGNLLFGYGASDVLTMFCSRPGWTVHVPGHPDEVRRVVLDSVDRGERAYIHVSPRSNSEPRGLGDGRGFETVREGRSGVVVAVGPLLDPVLRATAGLDLAVLYTATIRPFDSAGLRTEVLAADQPNVVLVEPCARGTSSHYVAEALLHVPHRLLALGTDRDDKPVRPGRDDGGSVDREDEDDGLGAALAGGSETGTEDRGTEGRGTEGRGTEDRGPDDGLADDGGLNDDGLADDGGLNDDGLADDGLDEESIAAAVRDFMR</sequence>
<feature type="region of interest" description="Disordered" evidence="1">
    <location>
        <begin position="192"/>
        <end position="281"/>
    </location>
</feature>
<dbReference type="Proteomes" id="UP000545761">
    <property type="component" value="Unassembled WGS sequence"/>
</dbReference>
<protein>
    <recommendedName>
        <fullName evidence="4">Transketolase</fullName>
    </recommendedName>
</protein>
<dbReference type="AlphaFoldDB" id="A0A7W0DHY1"/>
<evidence type="ECO:0000313" key="3">
    <source>
        <dbReference type="Proteomes" id="UP000545761"/>
    </source>
</evidence>
<comment type="caution">
    <text evidence="2">The sequence shown here is derived from an EMBL/GenBank/DDBJ whole genome shotgun (WGS) entry which is preliminary data.</text>
</comment>
<proteinExistence type="predicted"/>
<dbReference type="InterPro" id="IPR009014">
    <property type="entry name" value="Transketo_C/PFOR_II"/>
</dbReference>
<reference evidence="2 3" key="1">
    <citation type="submission" date="2020-07" db="EMBL/GenBank/DDBJ databases">
        <title>Streptomyces isolated from Indian soil.</title>
        <authorList>
            <person name="Mandal S."/>
            <person name="Maiti P.K."/>
        </authorList>
    </citation>
    <scope>NUCLEOTIDE SEQUENCE [LARGE SCALE GENOMIC DNA]</scope>
    <source>
        <strain evidence="2 3">PSKA28</strain>
    </source>
</reference>
<name>A0A7W0DHY1_9ACTN</name>
<dbReference type="SUPFAM" id="SSF52922">
    <property type="entry name" value="TK C-terminal domain-like"/>
    <property type="match status" value="1"/>
</dbReference>
<dbReference type="EMBL" id="JACEHE010000002">
    <property type="protein sequence ID" value="MBA2945295.1"/>
    <property type="molecule type" value="Genomic_DNA"/>
</dbReference>